<name>A0ABU4VII2_9ACTN</name>
<sequence>MLTDPVWQMTYGERAAFQGVLEELRPALAIEIGTCEGASLRRIARYSSEVHSFDLVEPQLEVPDHVTLHTGDSHALLPEVLERFAVEGRNVDFVLVDGDHSAEGARQDMEDLLRSDAVRETIIIAHDTANELVRAGLDAVDYAAHEKVRFAELDMVPGHLGHRQFPGELWGGLGLVVVSASDPRDADETAVRDWYAHHARALEAARDAPTRAEEHAALQERAHVAELRVAELEAELARVQQRKREAEVEALHHERLVRDLTRSPSWQVTAPLRALKRAARRRR</sequence>
<dbReference type="Pfam" id="PF13578">
    <property type="entry name" value="Methyltransf_24"/>
    <property type="match status" value="1"/>
</dbReference>
<keyword evidence="2" id="KW-0489">Methyltransferase</keyword>
<accession>A0ABU4VII2</accession>
<feature type="coiled-coil region" evidence="1">
    <location>
        <begin position="215"/>
        <end position="256"/>
    </location>
</feature>
<dbReference type="Proteomes" id="UP001277761">
    <property type="component" value="Unassembled WGS sequence"/>
</dbReference>
<evidence type="ECO:0000313" key="2">
    <source>
        <dbReference type="EMBL" id="MDX8151644.1"/>
    </source>
</evidence>
<keyword evidence="3" id="KW-1185">Reference proteome</keyword>
<dbReference type="EMBL" id="JAXAVX010000003">
    <property type="protein sequence ID" value="MDX8151644.1"/>
    <property type="molecule type" value="Genomic_DNA"/>
</dbReference>
<dbReference type="RefSeq" id="WP_319953799.1">
    <property type="nucleotide sequence ID" value="NZ_JAXAVX010000003.1"/>
</dbReference>
<dbReference type="GO" id="GO:0032259">
    <property type="term" value="P:methylation"/>
    <property type="evidence" value="ECO:0007669"/>
    <property type="project" value="UniProtKB-KW"/>
</dbReference>
<keyword evidence="1" id="KW-0175">Coiled coil</keyword>
<keyword evidence="2" id="KW-0808">Transferase</keyword>
<dbReference type="InterPro" id="IPR029063">
    <property type="entry name" value="SAM-dependent_MTases_sf"/>
</dbReference>
<reference evidence="2 3" key="1">
    <citation type="submission" date="2023-11" db="EMBL/GenBank/DDBJ databases">
        <authorList>
            <person name="Xu M."/>
            <person name="Jiang T."/>
        </authorList>
    </citation>
    <scope>NUCLEOTIDE SEQUENCE [LARGE SCALE GENOMIC DNA]</scope>
    <source>
        <strain evidence="2 3">SD</strain>
    </source>
</reference>
<gene>
    <name evidence="2" type="ORF">SK069_08580</name>
</gene>
<evidence type="ECO:0000256" key="1">
    <source>
        <dbReference type="SAM" id="Coils"/>
    </source>
</evidence>
<comment type="caution">
    <text evidence="2">The sequence shown here is derived from an EMBL/GenBank/DDBJ whole genome shotgun (WGS) entry which is preliminary data.</text>
</comment>
<dbReference type="SUPFAM" id="SSF53335">
    <property type="entry name" value="S-adenosyl-L-methionine-dependent methyltransferases"/>
    <property type="match status" value="1"/>
</dbReference>
<evidence type="ECO:0000313" key="3">
    <source>
        <dbReference type="Proteomes" id="UP001277761"/>
    </source>
</evidence>
<dbReference type="GO" id="GO:0008168">
    <property type="term" value="F:methyltransferase activity"/>
    <property type="evidence" value="ECO:0007669"/>
    <property type="project" value="UniProtKB-KW"/>
</dbReference>
<proteinExistence type="predicted"/>
<protein>
    <submittedName>
        <fullName evidence="2">Class I SAM-dependent methyltransferase</fullName>
        <ecNumber evidence="2">2.1.1.-</ecNumber>
    </submittedName>
</protein>
<dbReference type="Gene3D" id="3.40.50.150">
    <property type="entry name" value="Vaccinia Virus protein VP39"/>
    <property type="match status" value="1"/>
</dbReference>
<dbReference type="EC" id="2.1.1.-" evidence="2"/>
<organism evidence="2 3">
    <name type="scientific">Patulibacter brassicae</name>
    <dbReference type="NCBI Taxonomy" id="1705717"/>
    <lineage>
        <taxon>Bacteria</taxon>
        <taxon>Bacillati</taxon>
        <taxon>Actinomycetota</taxon>
        <taxon>Thermoleophilia</taxon>
        <taxon>Solirubrobacterales</taxon>
        <taxon>Patulibacteraceae</taxon>
        <taxon>Patulibacter</taxon>
    </lineage>
</organism>